<dbReference type="SUPFAM" id="SSF51735">
    <property type="entry name" value="NAD(P)-binding Rossmann-fold domains"/>
    <property type="match status" value="1"/>
</dbReference>
<comment type="caution">
    <text evidence="7">The sequence shown here is derived from an EMBL/GenBank/DDBJ whole genome shotgun (WGS) entry which is preliminary data.</text>
</comment>
<dbReference type="EMBL" id="VLKI01000002">
    <property type="protein sequence ID" value="TWH89659.1"/>
    <property type="molecule type" value="Genomic_DNA"/>
</dbReference>
<evidence type="ECO:0000256" key="4">
    <source>
        <dbReference type="PIRSR" id="PIRSR000103-1"/>
    </source>
</evidence>
<evidence type="ECO:0000256" key="3">
    <source>
        <dbReference type="ARBA" id="ARBA00023027"/>
    </source>
</evidence>
<keyword evidence="2" id="KW-0560">Oxidoreductase</keyword>
<dbReference type="PANTHER" id="PTHR22981:SF7">
    <property type="entry name" value="3-HYDROXYISOBUTYRATE DEHYDROGENASE, MITOCHONDRIAL"/>
    <property type="match status" value="1"/>
</dbReference>
<dbReference type="GeneID" id="65402171"/>
<dbReference type="Proteomes" id="UP000318667">
    <property type="component" value="Unassembled WGS sequence"/>
</dbReference>
<dbReference type="PANTHER" id="PTHR22981">
    <property type="entry name" value="3-HYDROXYISOBUTYRATE DEHYDROGENASE-RELATED"/>
    <property type="match status" value="1"/>
</dbReference>
<feature type="domain" description="3-hydroxyisobutyrate dehydrogenase-like NAD-binding" evidence="6">
    <location>
        <begin position="165"/>
        <end position="284"/>
    </location>
</feature>
<dbReference type="GO" id="GO:0016616">
    <property type="term" value="F:oxidoreductase activity, acting on the CH-OH group of donors, NAD or NADP as acceptor"/>
    <property type="evidence" value="ECO:0007669"/>
    <property type="project" value="TreeGrafter"/>
</dbReference>
<dbReference type="GO" id="GO:0050661">
    <property type="term" value="F:NADP binding"/>
    <property type="evidence" value="ECO:0007669"/>
    <property type="project" value="InterPro"/>
</dbReference>
<dbReference type="Pfam" id="PF03446">
    <property type="entry name" value="NAD_binding_2"/>
    <property type="match status" value="1"/>
</dbReference>
<dbReference type="Gene3D" id="3.40.50.720">
    <property type="entry name" value="NAD(P)-binding Rossmann-like Domain"/>
    <property type="match status" value="1"/>
</dbReference>
<dbReference type="AlphaFoldDB" id="A0A562K2K2"/>
<evidence type="ECO:0000259" key="6">
    <source>
        <dbReference type="Pfam" id="PF14833"/>
    </source>
</evidence>
<dbReference type="InterPro" id="IPR036291">
    <property type="entry name" value="NAD(P)-bd_dom_sf"/>
</dbReference>
<proteinExistence type="inferred from homology"/>
<evidence type="ECO:0000313" key="7">
    <source>
        <dbReference type="EMBL" id="TWH89659.1"/>
    </source>
</evidence>
<dbReference type="PIRSF" id="PIRSF000103">
    <property type="entry name" value="HIBADH"/>
    <property type="match status" value="1"/>
</dbReference>
<dbReference type="InterPro" id="IPR008927">
    <property type="entry name" value="6-PGluconate_DH-like_C_sf"/>
</dbReference>
<reference evidence="7 8" key="1">
    <citation type="journal article" date="2015" name="Stand. Genomic Sci.">
        <title>Genomic Encyclopedia of Bacterial and Archaeal Type Strains, Phase III: the genomes of soil and plant-associated and newly described type strains.</title>
        <authorList>
            <person name="Whitman W.B."/>
            <person name="Woyke T."/>
            <person name="Klenk H.P."/>
            <person name="Zhou Y."/>
            <person name="Lilburn T.G."/>
            <person name="Beck B.J."/>
            <person name="De Vos P."/>
            <person name="Vandamme P."/>
            <person name="Eisen J.A."/>
            <person name="Garrity G."/>
            <person name="Hugenholtz P."/>
            <person name="Kyrpides N.C."/>
        </authorList>
    </citation>
    <scope>NUCLEOTIDE SEQUENCE [LARGE SCALE GENOMIC DNA]</scope>
    <source>
        <strain evidence="7 8">CGMCC 1.10115</strain>
    </source>
</reference>
<dbReference type="InterPro" id="IPR029154">
    <property type="entry name" value="HIBADH-like_NADP-bd"/>
</dbReference>
<dbReference type="GO" id="GO:0051287">
    <property type="term" value="F:NAD binding"/>
    <property type="evidence" value="ECO:0007669"/>
    <property type="project" value="InterPro"/>
</dbReference>
<accession>A0A562K2K2</accession>
<dbReference type="OrthoDB" id="9786703at2"/>
<dbReference type="InterPro" id="IPR006115">
    <property type="entry name" value="6PGDH_NADP-bd"/>
</dbReference>
<feature type="active site" evidence="4">
    <location>
        <position position="171"/>
    </location>
</feature>
<dbReference type="Pfam" id="PF14833">
    <property type="entry name" value="NAD_binding_11"/>
    <property type="match status" value="1"/>
</dbReference>
<protein>
    <submittedName>
        <fullName evidence="7">3-hydroxyisobutyrate dehydrogenase</fullName>
    </submittedName>
</protein>
<dbReference type="SUPFAM" id="SSF48179">
    <property type="entry name" value="6-phosphogluconate dehydrogenase C-terminal domain-like"/>
    <property type="match status" value="1"/>
</dbReference>
<dbReference type="InterPro" id="IPR015815">
    <property type="entry name" value="HIBADH-related"/>
</dbReference>
<feature type="domain" description="6-phosphogluconate dehydrogenase NADP-binding" evidence="5">
    <location>
        <begin position="3"/>
        <end position="162"/>
    </location>
</feature>
<evidence type="ECO:0000256" key="2">
    <source>
        <dbReference type="ARBA" id="ARBA00023002"/>
    </source>
</evidence>
<comment type="similarity">
    <text evidence="1">Belongs to the HIBADH-related family.</text>
</comment>
<name>A0A562K2K2_9BACI</name>
<keyword evidence="8" id="KW-1185">Reference proteome</keyword>
<gene>
    <name evidence="7" type="ORF">IQ19_00901</name>
</gene>
<evidence type="ECO:0000313" key="8">
    <source>
        <dbReference type="Proteomes" id="UP000318667"/>
    </source>
</evidence>
<evidence type="ECO:0000256" key="1">
    <source>
        <dbReference type="ARBA" id="ARBA00009080"/>
    </source>
</evidence>
<evidence type="ECO:0000259" key="5">
    <source>
        <dbReference type="Pfam" id="PF03446"/>
    </source>
</evidence>
<keyword evidence="3" id="KW-0520">NAD</keyword>
<dbReference type="RefSeq" id="WP_144540305.1">
    <property type="nucleotide sequence ID" value="NZ_CBCSDC010000011.1"/>
</dbReference>
<dbReference type="InterPro" id="IPR013328">
    <property type="entry name" value="6PGD_dom2"/>
</dbReference>
<dbReference type="Gene3D" id="1.10.1040.10">
    <property type="entry name" value="N-(1-d-carboxylethyl)-l-norvaline Dehydrogenase, domain 2"/>
    <property type="match status" value="1"/>
</dbReference>
<sequence>MKNIGVIGCGAMGKGIVKNLIKNGYKVFAYDPSADALAICEELGAIPQPSPYEAGRQAELVISSLPGPGIVKDVMMGESGVFAALKPRSFVLDMSTIDPVTAQELYSAAKEREVHFYDCPLSGGPKGADAGTLTIMVGGDDRYIAEIRPVLESVGKDIFLLGSSGSGQVAKLCHNMLVALITAGLGEAFAVGEKAGVSRSQLAEVIQSGSAHNRVMSVFGENILKGTYENVLFSLEHMNKDIHLYAETAGHYSEDSPLGQMVCSLYEKAMEQGKAKLDSSAICERIY</sequence>
<organism evidence="7 8">
    <name type="scientific">Cytobacillus oceanisediminis</name>
    <dbReference type="NCBI Taxonomy" id="665099"/>
    <lineage>
        <taxon>Bacteria</taxon>
        <taxon>Bacillati</taxon>
        <taxon>Bacillota</taxon>
        <taxon>Bacilli</taxon>
        <taxon>Bacillales</taxon>
        <taxon>Bacillaceae</taxon>
        <taxon>Cytobacillus</taxon>
    </lineage>
</organism>